<comment type="similarity">
    <text evidence="2">Belongs to the replication factor A protein 2 family.</text>
</comment>
<dbReference type="AlphaFoldDB" id="A0A0N4V087"/>
<comment type="subcellular location">
    <subcellularLocation>
        <location evidence="1">Nucleus</location>
    </subcellularLocation>
</comment>
<evidence type="ECO:0000313" key="7">
    <source>
        <dbReference type="EMBL" id="VDD87882.1"/>
    </source>
</evidence>
<keyword evidence="4" id="KW-0539">Nucleus</keyword>
<dbReference type="Proteomes" id="UP000274131">
    <property type="component" value="Unassembled WGS sequence"/>
</dbReference>
<dbReference type="Gene3D" id="1.10.10.10">
    <property type="entry name" value="Winged helix-like DNA-binding domain superfamily/Winged helix DNA-binding domain"/>
    <property type="match status" value="1"/>
</dbReference>
<keyword evidence="8" id="KW-1185">Reference proteome</keyword>
<dbReference type="GO" id="GO:0003697">
    <property type="term" value="F:single-stranded DNA binding"/>
    <property type="evidence" value="ECO:0007669"/>
    <property type="project" value="TreeGrafter"/>
</dbReference>
<dbReference type="SUPFAM" id="SSF50249">
    <property type="entry name" value="Nucleic acid-binding proteins"/>
    <property type="match status" value="1"/>
</dbReference>
<gene>
    <name evidence="7" type="ORF">EVEC_LOCUS3025</name>
</gene>
<dbReference type="OrthoDB" id="25571at2759"/>
<dbReference type="Gene3D" id="2.40.50.140">
    <property type="entry name" value="Nucleic acid-binding proteins"/>
    <property type="match status" value="1"/>
</dbReference>
<keyword evidence="3" id="KW-0238">DNA-binding</keyword>
<organism evidence="9">
    <name type="scientific">Enterobius vermicularis</name>
    <name type="common">Human pinworm</name>
    <dbReference type="NCBI Taxonomy" id="51028"/>
    <lineage>
        <taxon>Eukaryota</taxon>
        <taxon>Metazoa</taxon>
        <taxon>Ecdysozoa</taxon>
        <taxon>Nematoda</taxon>
        <taxon>Chromadorea</taxon>
        <taxon>Rhabditida</taxon>
        <taxon>Spirurina</taxon>
        <taxon>Oxyuridomorpha</taxon>
        <taxon>Oxyuroidea</taxon>
        <taxon>Oxyuridae</taxon>
        <taxon>Enterobius</taxon>
    </lineage>
</organism>
<dbReference type="GO" id="GO:0000724">
    <property type="term" value="P:double-strand break repair via homologous recombination"/>
    <property type="evidence" value="ECO:0007669"/>
    <property type="project" value="TreeGrafter"/>
</dbReference>
<dbReference type="GO" id="GO:0006289">
    <property type="term" value="P:nucleotide-excision repair"/>
    <property type="evidence" value="ECO:0007669"/>
    <property type="project" value="TreeGrafter"/>
</dbReference>
<dbReference type="PANTHER" id="PTHR13989">
    <property type="entry name" value="REPLICATION PROTEIN A-RELATED"/>
    <property type="match status" value="1"/>
</dbReference>
<reference evidence="9" key="1">
    <citation type="submission" date="2017-02" db="UniProtKB">
        <authorList>
            <consortium name="WormBaseParasite"/>
        </authorList>
    </citation>
    <scope>IDENTIFICATION</scope>
</reference>
<evidence type="ECO:0000256" key="5">
    <source>
        <dbReference type="SAM" id="MobiDB-lite"/>
    </source>
</evidence>
<dbReference type="GO" id="GO:0005662">
    <property type="term" value="C:DNA replication factor A complex"/>
    <property type="evidence" value="ECO:0007669"/>
    <property type="project" value="TreeGrafter"/>
</dbReference>
<name>A0A0N4V087_ENTVE</name>
<feature type="domain" description="Replication protein A C-terminal" evidence="6">
    <location>
        <begin position="202"/>
        <end position="285"/>
    </location>
</feature>
<dbReference type="InterPro" id="IPR036390">
    <property type="entry name" value="WH_DNA-bd_sf"/>
</dbReference>
<dbReference type="SUPFAM" id="SSF46785">
    <property type="entry name" value="Winged helix' DNA-binding domain"/>
    <property type="match status" value="1"/>
</dbReference>
<evidence type="ECO:0000256" key="4">
    <source>
        <dbReference type="ARBA" id="ARBA00023242"/>
    </source>
</evidence>
<dbReference type="GO" id="GO:0035861">
    <property type="term" value="C:site of double-strand break"/>
    <property type="evidence" value="ECO:0007669"/>
    <property type="project" value="TreeGrafter"/>
</dbReference>
<reference evidence="7 8" key="2">
    <citation type="submission" date="2018-10" db="EMBL/GenBank/DDBJ databases">
        <authorList>
            <consortium name="Pathogen Informatics"/>
        </authorList>
    </citation>
    <scope>NUCLEOTIDE SEQUENCE [LARGE SCALE GENOMIC DNA]</scope>
</reference>
<proteinExistence type="inferred from homology"/>
<evidence type="ECO:0000313" key="8">
    <source>
        <dbReference type="Proteomes" id="UP000274131"/>
    </source>
</evidence>
<accession>A0A0N4V087</accession>
<dbReference type="PANTHER" id="PTHR13989:SF16">
    <property type="entry name" value="REPLICATION PROTEIN A2"/>
    <property type="match status" value="1"/>
</dbReference>
<evidence type="ECO:0000256" key="3">
    <source>
        <dbReference type="ARBA" id="ARBA00023125"/>
    </source>
</evidence>
<feature type="compositionally biased region" description="Polar residues" evidence="5">
    <location>
        <begin position="195"/>
        <end position="213"/>
    </location>
</feature>
<evidence type="ECO:0000256" key="1">
    <source>
        <dbReference type="ARBA" id="ARBA00004123"/>
    </source>
</evidence>
<dbReference type="InterPro" id="IPR040260">
    <property type="entry name" value="RFA2-like"/>
</dbReference>
<dbReference type="STRING" id="51028.A0A0N4V087"/>
<dbReference type="InterPro" id="IPR014892">
    <property type="entry name" value="RPA_C"/>
</dbReference>
<evidence type="ECO:0000259" key="6">
    <source>
        <dbReference type="Pfam" id="PF08784"/>
    </source>
</evidence>
<feature type="region of interest" description="Disordered" evidence="5">
    <location>
        <begin position="193"/>
        <end position="213"/>
    </location>
</feature>
<dbReference type="WBParaSite" id="EVEC_0000331701-mRNA-1">
    <property type="protein sequence ID" value="EVEC_0000331701-mRNA-1"/>
    <property type="gene ID" value="EVEC_0000331701"/>
</dbReference>
<dbReference type="InterPro" id="IPR012340">
    <property type="entry name" value="NA-bd_OB-fold"/>
</dbReference>
<dbReference type="Pfam" id="PF08784">
    <property type="entry name" value="RPA_C"/>
    <property type="match status" value="1"/>
</dbReference>
<dbReference type="EMBL" id="UXUI01007492">
    <property type="protein sequence ID" value="VDD87882.1"/>
    <property type="molecule type" value="Genomic_DNA"/>
</dbReference>
<sequence>MSAWRNDSYDIGTAGGWNDVSYSATEASSEISPPDGKFVVPVLITYLNRNTDPNEEKVVFGKNSFTIVRVIGVVRSAEEREGGQSVEYKIADDSSSDEQFTVIHYRGVTSSDTTVESFVEGTAVAVVGKLRTFDERLTIVAYDVREVEDKEEHEAFRLEAELARLYYTKDIIEKVRANPAHFENTILCGIRGDGNPQQSGASSASPWGQGSQATFQKNGLENAKGLDGQRAAVYKYLNDVGGADGASLDDIKRNIPRNVYNQKTFAADLESLLSEGHIYSTIDDEHFAAN</sequence>
<evidence type="ECO:0000313" key="9">
    <source>
        <dbReference type="WBParaSite" id="EVEC_0000331701-mRNA-1"/>
    </source>
</evidence>
<dbReference type="GO" id="GO:0000781">
    <property type="term" value="C:chromosome, telomeric region"/>
    <property type="evidence" value="ECO:0007669"/>
    <property type="project" value="TreeGrafter"/>
</dbReference>
<dbReference type="GO" id="GO:0006260">
    <property type="term" value="P:DNA replication"/>
    <property type="evidence" value="ECO:0007669"/>
    <property type="project" value="TreeGrafter"/>
</dbReference>
<dbReference type="InterPro" id="IPR036388">
    <property type="entry name" value="WH-like_DNA-bd_sf"/>
</dbReference>
<evidence type="ECO:0000256" key="2">
    <source>
        <dbReference type="ARBA" id="ARBA00007815"/>
    </source>
</evidence>
<protein>
    <submittedName>
        <fullName evidence="9">RPA_C domain-containing protein</fullName>
    </submittedName>
</protein>